<reference evidence="2" key="2">
    <citation type="submission" date="2016-05" db="EMBL/GenBank/DDBJ databases">
        <title>Comparative analysis highlights variable genome content of wheat rusts and divergence of the mating loci.</title>
        <authorList>
            <person name="Cuomo C.A."/>
            <person name="Bakkeren G."/>
            <person name="Szabo L."/>
            <person name="Khalil H."/>
            <person name="Joly D."/>
            <person name="Goldberg J."/>
            <person name="Young S."/>
            <person name="Zeng Q."/>
            <person name="Fellers J."/>
        </authorList>
    </citation>
    <scope>NUCLEOTIDE SEQUENCE [LARGE SCALE GENOMIC DNA]</scope>
    <source>
        <strain evidence="2">1-1 BBBD Race 1</strain>
    </source>
</reference>
<reference evidence="3 4" key="3">
    <citation type="journal article" date="2017" name="G3 (Bethesda)">
        <title>Comparative analysis highlights variable genome content of wheat rusts and divergence of the mating loci.</title>
        <authorList>
            <person name="Cuomo C.A."/>
            <person name="Bakkeren G."/>
            <person name="Khalil H.B."/>
            <person name="Panwar V."/>
            <person name="Joly D."/>
            <person name="Linning R."/>
            <person name="Sakthikumar S."/>
            <person name="Song X."/>
            <person name="Adiconis X."/>
            <person name="Fan L."/>
            <person name="Goldberg J.M."/>
            <person name="Levin J.Z."/>
            <person name="Young S."/>
            <person name="Zeng Q."/>
            <person name="Anikster Y."/>
            <person name="Bruce M."/>
            <person name="Wang M."/>
            <person name="Yin C."/>
            <person name="McCallum B."/>
            <person name="Szabo L.J."/>
            <person name="Hulbert S."/>
            <person name="Chen X."/>
            <person name="Fellers J.P."/>
        </authorList>
    </citation>
    <scope>NUCLEOTIDE SEQUENCE</scope>
    <source>
        <strain evidence="4">Isolate 1-1 / race 1 (BBBD)</strain>
        <strain evidence="3">isolate 1-1 / race 1 (BBBD)</strain>
    </source>
</reference>
<dbReference type="Proteomes" id="UP000005240">
    <property type="component" value="Unassembled WGS sequence"/>
</dbReference>
<dbReference type="VEuPathDB" id="FungiDB:PTTG_06807"/>
<dbReference type="EMBL" id="ADAS02000083">
    <property type="protein sequence ID" value="OAV91306.1"/>
    <property type="molecule type" value="Genomic_DNA"/>
</dbReference>
<evidence type="ECO:0000313" key="3">
    <source>
        <dbReference type="EnsemblFungi" id="PTTG_06807-t43_1-p1"/>
    </source>
</evidence>
<feature type="compositionally biased region" description="Polar residues" evidence="1">
    <location>
        <begin position="19"/>
        <end position="47"/>
    </location>
</feature>
<protein>
    <submittedName>
        <fullName evidence="2 3">Uncharacterized protein</fullName>
    </submittedName>
</protein>
<proteinExistence type="predicted"/>
<evidence type="ECO:0000313" key="4">
    <source>
        <dbReference type="Proteomes" id="UP000005240"/>
    </source>
</evidence>
<reference evidence="2" key="1">
    <citation type="submission" date="2009-11" db="EMBL/GenBank/DDBJ databases">
        <authorList>
            <consortium name="The Broad Institute Genome Sequencing Platform"/>
            <person name="Ward D."/>
            <person name="Feldgarden M."/>
            <person name="Earl A."/>
            <person name="Young S.K."/>
            <person name="Zeng Q."/>
            <person name="Koehrsen M."/>
            <person name="Alvarado L."/>
            <person name="Berlin A."/>
            <person name="Bochicchio J."/>
            <person name="Borenstein D."/>
            <person name="Chapman S.B."/>
            <person name="Chen Z."/>
            <person name="Engels R."/>
            <person name="Freedman E."/>
            <person name="Gellesch M."/>
            <person name="Goldberg J."/>
            <person name="Griggs A."/>
            <person name="Gujja S."/>
            <person name="Heilman E."/>
            <person name="Heiman D."/>
            <person name="Hepburn T."/>
            <person name="Howarth C."/>
            <person name="Jen D."/>
            <person name="Larson L."/>
            <person name="Lewis B."/>
            <person name="Mehta T."/>
            <person name="Park D."/>
            <person name="Pearson M."/>
            <person name="Roberts A."/>
            <person name="Saif S."/>
            <person name="Shea T."/>
            <person name="Shenoy N."/>
            <person name="Sisk P."/>
            <person name="Stolte C."/>
            <person name="Sykes S."/>
            <person name="Thomson T."/>
            <person name="Walk T."/>
            <person name="White J."/>
            <person name="Yandava C."/>
            <person name="Izard J."/>
            <person name="Baranova O.V."/>
            <person name="Blanton J.M."/>
            <person name="Tanner A.C."/>
            <person name="Dewhirst F.E."/>
            <person name="Haas B."/>
            <person name="Nusbaum C."/>
            <person name="Birren B."/>
        </authorList>
    </citation>
    <scope>NUCLEOTIDE SEQUENCE [LARGE SCALE GENOMIC DNA]</scope>
    <source>
        <strain evidence="2">1-1 BBBD Race 1</strain>
    </source>
</reference>
<name>A0A0C4F137_PUCT1</name>
<sequence>MSADDSLTAIVSSLGAVSGIQSANPPGAAQSRTIANKKNPCLSTIANKAQARGKNANPESSEDEDKGQEGAVITVLLRETKADTARAVEKTSKKQLLKEMLAAQTAGDNKEVKRIMKILLEESEPNQVAVPRVAITKRIQDPTEDKDNFQEGGVTFMVQGVNTFLGLGLPPFFDWNMKELKGPLPLTIFNKAWQDAAIIHQAEKKSRSEDGTNDKEGFHESLRDIYHFPRFAGWLLIHKANADRIQANDGFMAALRYDIRLRTNAFAHRVSRN</sequence>
<evidence type="ECO:0000313" key="2">
    <source>
        <dbReference type="EMBL" id="OAV91306.1"/>
    </source>
</evidence>
<reference evidence="3" key="4">
    <citation type="submission" date="2025-05" db="UniProtKB">
        <authorList>
            <consortium name="EnsemblFungi"/>
        </authorList>
    </citation>
    <scope>IDENTIFICATION</scope>
    <source>
        <strain evidence="3">isolate 1-1 / race 1 (BBBD)</strain>
    </source>
</reference>
<dbReference type="STRING" id="630390.A0A0C4F137"/>
<dbReference type="EnsemblFungi" id="PTTG_06807-t43_1">
    <property type="protein sequence ID" value="PTTG_06807-t43_1-p1"/>
    <property type="gene ID" value="PTTG_06807"/>
</dbReference>
<gene>
    <name evidence="2" type="ORF">PTTG_06807</name>
</gene>
<dbReference type="AlphaFoldDB" id="A0A0C4F137"/>
<keyword evidence="4" id="KW-1185">Reference proteome</keyword>
<feature type="region of interest" description="Disordered" evidence="1">
    <location>
        <begin position="18"/>
        <end position="69"/>
    </location>
</feature>
<dbReference type="OMA" id="DWNMKEL"/>
<accession>A0A0C4F137</accession>
<evidence type="ECO:0000256" key="1">
    <source>
        <dbReference type="SAM" id="MobiDB-lite"/>
    </source>
</evidence>
<organism evidence="2">
    <name type="scientific">Puccinia triticina (isolate 1-1 / race 1 (BBBD))</name>
    <name type="common">Brown leaf rust fungus</name>
    <dbReference type="NCBI Taxonomy" id="630390"/>
    <lineage>
        <taxon>Eukaryota</taxon>
        <taxon>Fungi</taxon>
        <taxon>Dikarya</taxon>
        <taxon>Basidiomycota</taxon>
        <taxon>Pucciniomycotina</taxon>
        <taxon>Pucciniomycetes</taxon>
        <taxon>Pucciniales</taxon>
        <taxon>Pucciniaceae</taxon>
        <taxon>Puccinia</taxon>
    </lineage>
</organism>